<gene>
    <name evidence="1" type="ORF">VTL71DRAFT_1586</name>
</gene>
<keyword evidence="2" id="KW-1185">Reference proteome</keyword>
<protein>
    <submittedName>
        <fullName evidence="1">Uncharacterized protein</fullName>
    </submittedName>
</protein>
<organism evidence="1 2">
    <name type="scientific">Oculimacula yallundae</name>
    <dbReference type="NCBI Taxonomy" id="86028"/>
    <lineage>
        <taxon>Eukaryota</taxon>
        <taxon>Fungi</taxon>
        <taxon>Dikarya</taxon>
        <taxon>Ascomycota</taxon>
        <taxon>Pezizomycotina</taxon>
        <taxon>Leotiomycetes</taxon>
        <taxon>Helotiales</taxon>
        <taxon>Ploettnerulaceae</taxon>
        <taxon>Oculimacula</taxon>
    </lineage>
</organism>
<sequence length="122" mass="13865">MVRKGSMACDQWLPGHLGLYLSTIGQHCLLRSILPTTYSGPLRRIASAEQHFLSLYNGRHLRRFCIAKRKACLLHTGNLGMKGLHKPVALYSIHFLMARRLWPVLVLLSCSLRTSKMAEICY</sequence>
<name>A0ABR4CB40_9HELO</name>
<evidence type="ECO:0000313" key="1">
    <source>
        <dbReference type="EMBL" id="KAL2067162.1"/>
    </source>
</evidence>
<evidence type="ECO:0000313" key="2">
    <source>
        <dbReference type="Proteomes" id="UP001595075"/>
    </source>
</evidence>
<dbReference type="Proteomes" id="UP001595075">
    <property type="component" value="Unassembled WGS sequence"/>
</dbReference>
<accession>A0ABR4CB40</accession>
<comment type="caution">
    <text evidence="1">The sequence shown here is derived from an EMBL/GenBank/DDBJ whole genome shotgun (WGS) entry which is preliminary data.</text>
</comment>
<reference evidence="1 2" key="1">
    <citation type="journal article" date="2024" name="Commun. Biol.">
        <title>Comparative genomic analysis of thermophilic fungi reveals convergent evolutionary adaptations and gene losses.</title>
        <authorList>
            <person name="Steindorff A.S."/>
            <person name="Aguilar-Pontes M.V."/>
            <person name="Robinson A.J."/>
            <person name="Andreopoulos B."/>
            <person name="LaButti K."/>
            <person name="Kuo A."/>
            <person name="Mondo S."/>
            <person name="Riley R."/>
            <person name="Otillar R."/>
            <person name="Haridas S."/>
            <person name="Lipzen A."/>
            <person name="Grimwood J."/>
            <person name="Schmutz J."/>
            <person name="Clum A."/>
            <person name="Reid I.D."/>
            <person name="Moisan M.C."/>
            <person name="Butler G."/>
            <person name="Nguyen T.T.M."/>
            <person name="Dewar K."/>
            <person name="Conant G."/>
            <person name="Drula E."/>
            <person name="Henrissat B."/>
            <person name="Hansel C."/>
            <person name="Singer S."/>
            <person name="Hutchinson M.I."/>
            <person name="de Vries R.P."/>
            <person name="Natvig D.O."/>
            <person name="Powell A.J."/>
            <person name="Tsang A."/>
            <person name="Grigoriev I.V."/>
        </authorList>
    </citation>
    <scope>NUCLEOTIDE SEQUENCE [LARGE SCALE GENOMIC DNA]</scope>
    <source>
        <strain evidence="1 2">CBS 494.80</strain>
    </source>
</reference>
<proteinExistence type="predicted"/>
<dbReference type="EMBL" id="JAZHXI010000010">
    <property type="protein sequence ID" value="KAL2067162.1"/>
    <property type="molecule type" value="Genomic_DNA"/>
</dbReference>